<gene>
    <name evidence="3" type="ORF">TTHERM_00277110</name>
</gene>
<feature type="compositionally biased region" description="Polar residues" evidence="2">
    <location>
        <begin position="783"/>
        <end position="792"/>
    </location>
</feature>
<feature type="compositionally biased region" description="Polar residues" evidence="2">
    <location>
        <begin position="528"/>
        <end position="537"/>
    </location>
</feature>
<dbReference type="GeneID" id="7836673"/>
<feature type="region of interest" description="Disordered" evidence="2">
    <location>
        <begin position="783"/>
        <end position="884"/>
    </location>
</feature>
<keyword evidence="4" id="KW-1185">Reference proteome</keyword>
<dbReference type="STRING" id="312017.I7MEU6"/>
<dbReference type="OrthoDB" id="298112at2759"/>
<feature type="compositionally biased region" description="Basic and acidic residues" evidence="2">
    <location>
        <begin position="794"/>
        <end position="818"/>
    </location>
</feature>
<feature type="compositionally biased region" description="Polar residues" evidence="2">
    <location>
        <begin position="1124"/>
        <end position="1152"/>
    </location>
</feature>
<feature type="region of interest" description="Disordered" evidence="2">
    <location>
        <begin position="1114"/>
        <end position="1170"/>
    </location>
</feature>
<proteinExistence type="predicted"/>
<accession>I7MEU6</accession>
<feature type="compositionally biased region" description="Low complexity" evidence="2">
    <location>
        <begin position="1114"/>
        <end position="1123"/>
    </location>
</feature>
<keyword evidence="1" id="KW-0175">Coiled coil</keyword>
<reference evidence="4" key="1">
    <citation type="journal article" date="2006" name="PLoS Biol.">
        <title>Macronuclear genome sequence of the ciliate Tetrahymena thermophila, a model eukaryote.</title>
        <authorList>
            <person name="Eisen J.A."/>
            <person name="Coyne R.S."/>
            <person name="Wu M."/>
            <person name="Wu D."/>
            <person name="Thiagarajan M."/>
            <person name="Wortman J.R."/>
            <person name="Badger J.H."/>
            <person name="Ren Q."/>
            <person name="Amedeo P."/>
            <person name="Jones K.M."/>
            <person name="Tallon L.J."/>
            <person name="Delcher A.L."/>
            <person name="Salzberg S.L."/>
            <person name="Silva J.C."/>
            <person name="Haas B.J."/>
            <person name="Majoros W.H."/>
            <person name="Farzad M."/>
            <person name="Carlton J.M."/>
            <person name="Smith R.K. Jr."/>
            <person name="Garg J."/>
            <person name="Pearlman R.E."/>
            <person name="Karrer K.M."/>
            <person name="Sun L."/>
            <person name="Manning G."/>
            <person name="Elde N.C."/>
            <person name="Turkewitz A.P."/>
            <person name="Asai D.J."/>
            <person name="Wilkes D.E."/>
            <person name="Wang Y."/>
            <person name="Cai H."/>
            <person name="Collins K."/>
            <person name="Stewart B.A."/>
            <person name="Lee S.R."/>
            <person name="Wilamowska K."/>
            <person name="Weinberg Z."/>
            <person name="Ruzzo W.L."/>
            <person name="Wloga D."/>
            <person name="Gaertig J."/>
            <person name="Frankel J."/>
            <person name="Tsao C.-C."/>
            <person name="Gorovsky M.A."/>
            <person name="Keeling P.J."/>
            <person name="Waller R.F."/>
            <person name="Patron N.J."/>
            <person name="Cherry J.M."/>
            <person name="Stover N.A."/>
            <person name="Krieger C.J."/>
            <person name="del Toro C."/>
            <person name="Ryder H.F."/>
            <person name="Williamson S.C."/>
            <person name="Barbeau R.A."/>
            <person name="Hamilton E.P."/>
            <person name="Orias E."/>
        </authorList>
    </citation>
    <scope>NUCLEOTIDE SEQUENCE [LARGE SCALE GENOMIC DNA]</scope>
    <source>
        <strain evidence="4">SB210</strain>
    </source>
</reference>
<organism evidence="3 4">
    <name type="scientific">Tetrahymena thermophila (strain SB210)</name>
    <dbReference type="NCBI Taxonomy" id="312017"/>
    <lineage>
        <taxon>Eukaryota</taxon>
        <taxon>Sar</taxon>
        <taxon>Alveolata</taxon>
        <taxon>Ciliophora</taxon>
        <taxon>Intramacronucleata</taxon>
        <taxon>Oligohymenophorea</taxon>
        <taxon>Hymenostomatida</taxon>
        <taxon>Tetrahymenina</taxon>
        <taxon>Tetrahymenidae</taxon>
        <taxon>Tetrahymena</taxon>
    </lineage>
</organism>
<sequence length="1344" mass="152990">MADQAKGESAKAFQLQLKPHLREIAKKVITKEEQNEQKEQKNITNQQNQAATPITIVSTATTTDQNNSQFNPLDVIKSLAEMKPIVIVKKDSATQSKSRSNSYSNQRAISSKVQATNGFQVDQSIVSKSEQVLEEEALSLIEKHSQIGFQSLCKDDLKSALLNLRRSDIIMNAFIANEGQIDMSILYFVKVNLGICFYKIGLLEEAFTCFETCIMSIKKQQRDSNVNAILVKLYFQCCILQSELSNHERALFFGKKATKTIISQYMDLLIGLAQKLANYQRSIQAMDAIQSQKQLSVQRNINKKSDKSMIENDYYGAQYISQNKKQSSKQSVASSIDQQQNSFYNLSNMNLNMQNISEFDYQGEDSQPNNQNQTSNGIDIEMQSIQINPKNNQQYKGNNFRNNKKKLLEIQTSVNQESFYMSSQMNETQSEISKDVKGLLQQNASETNSIISEFETNLRKIQVNTDLTDQEKNFFMIIKSILSKVLDIPSLLSAKKYSILSALFKNHLKSTIDATQSPMLEKGKESKTSSPKISQPGNHFRSTFLEKMNMKEIFKNQEVVLQKSNILGQLQLKAMSLEQIRAPIPNEINEKILLFNAQLSVGFYCVSTEYRFIEQPQANLTKENCDEVTNSENYLSRALEIAFVYLPHEVPLVGQIMSVHTKFHAAFRQCIYEDQPDQKNHTLVRTLPGGCKAPFFIPLIRKKREQFQITNSKILNTDLIKQHQDFSKQERLHLDAHPTEEYQNETESDQGFFIQDEAPNSQNYLLQQNLATIIHKGNEIQIQQQKANQRKNSIQREKSAEGTSRKNKKSSEQAEKIYRSNKMISGNPQGISNQTGEIKVRQNRTLDPPSKARSISSNNGPATIHSSFISNSQNPSPQSGNNQFIGFQTINKQQKSIDKQSIDINSQRNLEYNNGQFQHNIQPNSSQQKTNNNYINRLKILTKPPLHQRIQQAINSQQQTHQTSSSLQASQIQLSSQEKQIEKEIFQLQVKYQQAKNNQISTNNFISQNDETLKYKIQNHQQGNYSIQQTTSQQLNSQSNFIQNSSANISQANNNSNTPILASNQNNFNQIIQQNQNQSQALNPIQKRKKNFNIQINNNINFFIQNGTNSNNSSLNNSFHSSNQLPESSNENIPSKSFNSTPLGTNRQQYSRQNKHTNKSQNSNQNTTNPNLSALLQQENIIFNQERSNSLNYPNVQKKRSKHYYQKNQNHNTLNYNSAQNSPNTSFQILNTSTPQNSSTLFPLSSKNKNTPQGQAIFNSTHNNQQNIINSNQIQIQNSIPQTTKAKPSPQLKDIIFATGNQSVKNQAQQETPINFGLPSSTKNPYINNKNLRKFKLASEIINF</sequence>
<dbReference type="InParanoid" id="I7MEU6"/>
<evidence type="ECO:0000313" key="3">
    <source>
        <dbReference type="EMBL" id="EAR97826.2"/>
    </source>
</evidence>
<dbReference type="eggNOG" id="ENOG502SYVG">
    <property type="taxonomic scope" value="Eukaryota"/>
</dbReference>
<feature type="compositionally biased region" description="Polar residues" evidence="2">
    <location>
        <begin position="822"/>
        <end position="836"/>
    </location>
</feature>
<evidence type="ECO:0000313" key="4">
    <source>
        <dbReference type="Proteomes" id="UP000009168"/>
    </source>
</evidence>
<name>I7MEU6_TETTS</name>
<evidence type="ECO:0008006" key="5">
    <source>
        <dbReference type="Google" id="ProtNLM"/>
    </source>
</evidence>
<feature type="compositionally biased region" description="Low complexity" evidence="2">
    <location>
        <begin position="866"/>
        <end position="884"/>
    </location>
</feature>
<feature type="coiled-coil region" evidence="1">
    <location>
        <begin position="21"/>
        <end position="49"/>
    </location>
</feature>
<evidence type="ECO:0000256" key="1">
    <source>
        <dbReference type="SAM" id="Coils"/>
    </source>
</evidence>
<protein>
    <recommendedName>
        <fullName evidence="5">Tetratricopeptide repeat protein</fullName>
    </recommendedName>
</protein>
<dbReference type="RefSeq" id="XP_001018071.2">
    <property type="nucleotide sequence ID" value="XM_001018071.2"/>
</dbReference>
<dbReference type="Proteomes" id="UP000009168">
    <property type="component" value="Unassembled WGS sequence"/>
</dbReference>
<dbReference type="EMBL" id="GG662656">
    <property type="protein sequence ID" value="EAR97826.2"/>
    <property type="molecule type" value="Genomic_DNA"/>
</dbReference>
<evidence type="ECO:0000256" key="2">
    <source>
        <dbReference type="SAM" id="MobiDB-lite"/>
    </source>
</evidence>
<feature type="compositionally biased region" description="Low complexity" evidence="2">
    <location>
        <begin position="1159"/>
        <end position="1170"/>
    </location>
</feature>
<feature type="compositionally biased region" description="Polar residues" evidence="2">
    <location>
        <begin position="853"/>
        <end position="865"/>
    </location>
</feature>
<feature type="region of interest" description="Disordered" evidence="2">
    <location>
        <begin position="515"/>
        <end position="537"/>
    </location>
</feature>
<dbReference type="KEGG" id="tet:TTHERM_00277110"/>